<dbReference type="EMBL" id="ABBJDF010000035">
    <property type="protein sequence ID" value="EHT9941603.1"/>
    <property type="molecule type" value="Genomic_DNA"/>
</dbReference>
<name>A0AAD2SKC0_CITFR</name>
<gene>
    <name evidence="1" type="ORF">KY227_004759</name>
</gene>
<organism evidence="1">
    <name type="scientific">Citrobacter freundii</name>
    <dbReference type="NCBI Taxonomy" id="546"/>
    <lineage>
        <taxon>Bacteria</taxon>
        <taxon>Pseudomonadati</taxon>
        <taxon>Pseudomonadota</taxon>
        <taxon>Gammaproteobacteria</taxon>
        <taxon>Enterobacterales</taxon>
        <taxon>Enterobacteriaceae</taxon>
        <taxon>Citrobacter</taxon>
        <taxon>Citrobacter freundii complex</taxon>
    </lineage>
</organism>
<proteinExistence type="predicted"/>
<dbReference type="AlphaFoldDB" id="A0AAD2SKC0"/>
<dbReference type="RefSeq" id="WP_164880729.1">
    <property type="nucleotide sequence ID" value="NZ_CP042478.1"/>
</dbReference>
<dbReference type="Pfam" id="PF11185">
    <property type="entry name" value="DUF2971"/>
    <property type="match status" value="1"/>
</dbReference>
<comment type="caution">
    <text evidence="1">The sequence shown here is derived from an EMBL/GenBank/DDBJ whole genome shotgun (WGS) entry which is preliminary data.</text>
</comment>
<protein>
    <submittedName>
        <fullName evidence="1">DUF2971 domain-containing protein</fullName>
    </submittedName>
</protein>
<reference evidence="1" key="1">
    <citation type="submission" date="2021-07" db="EMBL/GenBank/DDBJ databases">
        <authorList>
            <consortium name="Clinical and Environmental Microbiology Branch: Whole genome sequencing antimicrobial resistance pathogens in the healthcare setting"/>
        </authorList>
    </citation>
    <scope>NUCLEOTIDE SEQUENCE</scope>
    <source>
        <strain evidence="1">2021DK-00049</strain>
    </source>
</reference>
<sequence length="219" mass="25139">MLEFIKQRTSAYKLLELGAITHDNINNLALKYINNTQKLVDEGRMDEHPLSAILNIVLASLQRSFVCCFSKNATNPLLWSHYADSHAGFCIRFKKDNLVKSLKPRLIGDVVYSDAPVDLFSAFNDTINVASDIIYRKSLCWKYEDEVRLIHNDISEGEEDFYKVGSYSKDSVDCIILGYNFDMSRLDELKSIVNSTGVLYKKIERSRDSYKLFVSPERL</sequence>
<dbReference type="InterPro" id="IPR021352">
    <property type="entry name" value="DUF2971"/>
</dbReference>
<evidence type="ECO:0000313" key="1">
    <source>
        <dbReference type="EMBL" id="EHT9941603.1"/>
    </source>
</evidence>
<accession>A0AAD2SKC0</accession>